<evidence type="ECO:0000313" key="2">
    <source>
        <dbReference type="EMBL" id="ORY88579.1"/>
    </source>
</evidence>
<feature type="compositionally biased region" description="Basic and acidic residues" evidence="1">
    <location>
        <begin position="261"/>
        <end position="278"/>
    </location>
</feature>
<dbReference type="Proteomes" id="UP000193467">
    <property type="component" value="Unassembled WGS sequence"/>
</dbReference>
<keyword evidence="3" id="KW-1185">Reference proteome</keyword>
<dbReference type="InParanoid" id="A0A1Y2FZ00"/>
<protein>
    <submittedName>
        <fullName evidence="2">Uncharacterized protein</fullName>
    </submittedName>
</protein>
<comment type="caution">
    <text evidence="2">The sequence shown here is derived from an EMBL/GenBank/DDBJ whole genome shotgun (WGS) entry which is preliminary data.</text>
</comment>
<sequence length="366" mass="40849">MSCSGSYAYGYGGTQATGTNAYTARARREAEWQQHLDETVCKTPGMKEYGLTAKEIEKIPYTKARNNYHPSAAPYKIFQREDLRVASEKKWGGVYDPETKTVRELVEKKKQQQRQHQPEHEQQPAAGPSHSTPRNPLELPSIGADLEFDLFYSDVSSDHTRAVAFRTFVDSHRDATTAYAALEEKKKNKKPRVAVQTPGKKRPAPAAPQSSPLKKKAKRGGKGKGKGKKSIYVDATDSEDEGDEAFVLHDDDDEEEEDQRVEEKQQEEGDEEVRKPETKIISWTQAKNDFKVTDAELKTIAHTEETTSSGKRTLRFVNTDHVWDLALESHGGLAGHKAHLAKCQARSEKTKATKLANRVKAAAGEA</sequence>
<proteinExistence type="predicted"/>
<feature type="region of interest" description="Disordered" evidence="1">
    <location>
        <begin position="182"/>
        <end position="278"/>
    </location>
</feature>
<dbReference type="Gene3D" id="3.90.530.10">
    <property type="entry name" value="XPA C-terminal domain"/>
    <property type="match status" value="1"/>
</dbReference>
<dbReference type="EMBL" id="MCGR01000009">
    <property type="protein sequence ID" value="ORY88579.1"/>
    <property type="molecule type" value="Genomic_DNA"/>
</dbReference>
<name>A0A1Y2FZ00_9BASI</name>
<feature type="compositionally biased region" description="Acidic residues" evidence="1">
    <location>
        <begin position="236"/>
        <end position="260"/>
    </location>
</feature>
<feature type="region of interest" description="Disordered" evidence="1">
    <location>
        <begin position="106"/>
        <end position="140"/>
    </location>
</feature>
<accession>A0A1Y2FZ00</accession>
<feature type="compositionally biased region" description="Basic and acidic residues" evidence="1">
    <location>
        <begin position="106"/>
        <end position="122"/>
    </location>
</feature>
<dbReference type="CDD" id="cd21075">
    <property type="entry name" value="DBD_XPA-like"/>
    <property type="match status" value="1"/>
</dbReference>
<evidence type="ECO:0000256" key="1">
    <source>
        <dbReference type="SAM" id="MobiDB-lite"/>
    </source>
</evidence>
<evidence type="ECO:0000313" key="3">
    <source>
        <dbReference type="Proteomes" id="UP000193467"/>
    </source>
</evidence>
<reference evidence="2 3" key="1">
    <citation type="submission" date="2016-07" db="EMBL/GenBank/DDBJ databases">
        <title>Pervasive Adenine N6-methylation of Active Genes in Fungi.</title>
        <authorList>
            <consortium name="DOE Joint Genome Institute"/>
            <person name="Mondo S.J."/>
            <person name="Dannebaum R.O."/>
            <person name="Kuo R.C."/>
            <person name="Labutti K."/>
            <person name="Haridas S."/>
            <person name="Kuo A."/>
            <person name="Salamov A."/>
            <person name="Ahrendt S.R."/>
            <person name="Lipzen A."/>
            <person name="Sullivan W."/>
            <person name="Andreopoulos W.B."/>
            <person name="Clum A."/>
            <person name="Lindquist E."/>
            <person name="Daum C."/>
            <person name="Ramamoorthy G.K."/>
            <person name="Gryganskyi A."/>
            <person name="Culley D."/>
            <person name="Magnuson J.K."/>
            <person name="James T.Y."/>
            <person name="O'Malley M.A."/>
            <person name="Stajich J.E."/>
            <person name="Spatafora J.W."/>
            <person name="Visel A."/>
            <person name="Grigoriev I.V."/>
        </authorList>
    </citation>
    <scope>NUCLEOTIDE SEQUENCE [LARGE SCALE GENOMIC DNA]</scope>
    <source>
        <strain evidence="2 3">62-1032</strain>
    </source>
</reference>
<feature type="compositionally biased region" description="Basic residues" evidence="1">
    <location>
        <begin position="213"/>
        <end position="229"/>
    </location>
</feature>
<organism evidence="2 3">
    <name type="scientific">Leucosporidium creatinivorum</name>
    <dbReference type="NCBI Taxonomy" id="106004"/>
    <lineage>
        <taxon>Eukaryota</taxon>
        <taxon>Fungi</taxon>
        <taxon>Dikarya</taxon>
        <taxon>Basidiomycota</taxon>
        <taxon>Pucciniomycotina</taxon>
        <taxon>Microbotryomycetes</taxon>
        <taxon>Leucosporidiales</taxon>
        <taxon>Leucosporidium</taxon>
    </lineage>
</organism>
<gene>
    <name evidence="2" type="ORF">BCR35DRAFT_301332</name>
</gene>
<dbReference type="AlphaFoldDB" id="A0A1Y2FZ00"/>
<dbReference type="InterPro" id="IPR037129">
    <property type="entry name" value="XPA_sf"/>
</dbReference>